<dbReference type="Proteomes" id="UP000176974">
    <property type="component" value="Unassembled WGS sequence"/>
</dbReference>
<evidence type="ECO:0000256" key="8">
    <source>
        <dbReference type="SAM" id="Phobius"/>
    </source>
</evidence>
<dbReference type="InterPro" id="IPR003004">
    <property type="entry name" value="GspF/PilC"/>
</dbReference>
<comment type="similarity">
    <text evidence="2">Belongs to the GSP F family.</text>
</comment>
<feature type="domain" description="Type II secretion system protein GspF" evidence="9">
    <location>
        <begin position="68"/>
        <end position="191"/>
    </location>
</feature>
<reference evidence="10 11" key="1">
    <citation type="journal article" date="2016" name="Nat. Commun.">
        <title>Thousands of microbial genomes shed light on interconnected biogeochemical processes in an aquifer system.</title>
        <authorList>
            <person name="Anantharaman K."/>
            <person name="Brown C.T."/>
            <person name="Hug L.A."/>
            <person name="Sharon I."/>
            <person name="Castelle C.J."/>
            <person name="Probst A.J."/>
            <person name="Thomas B.C."/>
            <person name="Singh A."/>
            <person name="Wilkins M.J."/>
            <person name="Karaoz U."/>
            <person name="Brodie E.L."/>
            <person name="Williams K.H."/>
            <person name="Hubbard S.S."/>
            <person name="Banfield J.F."/>
        </authorList>
    </citation>
    <scope>NUCLEOTIDE SEQUENCE [LARGE SCALE GENOMIC DNA]</scope>
</reference>
<feature type="domain" description="Type II secretion system protein GspF" evidence="9">
    <location>
        <begin position="271"/>
        <end position="393"/>
    </location>
</feature>
<dbReference type="PANTHER" id="PTHR30012">
    <property type="entry name" value="GENERAL SECRETION PATHWAY PROTEIN"/>
    <property type="match status" value="1"/>
</dbReference>
<evidence type="ECO:0000259" key="9">
    <source>
        <dbReference type="Pfam" id="PF00482"/>
    </source>
</evidence>
<keyword evidence="6 8" id="KW-1133">Transmembrane helix</keyword>
<dbReference type="EMBL" id="MHMY01000010">
    <property type="protein sequence ID" value="OGZ35508.1"/>
    <property type="molecule type" value="Genomic_DNA"/>
</dbReference>
<evidence type="ECO:0000256" key="5">
    <source>
        <dbReference type="ARBA" id="ARBA00022692"/>
    </source>
</evidence>
<name>A0A1G2FD41_9BACT</name>
<evidence type="ECO:0000256" key="2">
    <source>
        <dbReference type="ARBA" id="ARBA00005745"/>
    </source>
</evidence>
<dbReference type="Gene3D" id="1.20.81.30">
    <property type="entry name" value="Type II secretion system (T2SS), domain F"/>
    <property type="match status" value="2"/>
</dbReference>
<gene>
    <name evidence="10" type="ORF">A2815_00695</name>
</gene>
<organism evidence="10 11">
    <name type="scientific">Candidatus Portnoybacteria bacterium RIFCSPHIGHO2_01_FULL_40_12b</name>
    <dbReference type="NCBI Taxonomy" id="1801994"/>
    <lineage>
        <taxon>Bacteria</taxon>
        <taxon>Candidatus Portnoyibacteriota</taxon>
    </lineage>
</organism>
<keyword evidence="5 8" id="KW-0812">Transmembrane</keyword>
<dbReference type="AlphaFoldDB" id="A0A1G2FD41"/>
<evidence type="ECO:0000256" key="4">
    <source>
        <dbReference type="ARBA" id="ARBA00022519"/>
    </source>
</evidence>
<feature type="transmembrane region" description="Helical" evidence="8">
    <location>
        <begin position="374"/>
        <end position="395"/>
    </location>
</feature>
<evidence type="ECO:0000256" key="1">
    <source>
        <dbReference type="ARBA" id="ARBA00004429"/>
    </source>
</evidence>
<proteinExistence type="inferred from homology"/>
<dbReference type="PRINTS" id="PR00812">
    <property type="entry name" value="BCTERIALGSPF"/>
</dbReference>
<dbReference type="FunFam" id="1.20.81.30:FF:000001">
    <property type="entry name" value="Type II secretion system protein F"/>
    <property type="match status" value="2"/>
</dbReference>
<evidence type="ECO:0000313" key="11">
    <source>
        <dbReference type="Proteomes" id="UP000176974"/>
    </source>
</evidence>
<comment type="caution">
    <text evidence="10">The sequence shown here is derived from an EMBL/GenBank/DDBJ whole genome shotgun (WGS) entry which is preliminary data.</text>
</comment>
<keyword evidence="7 8" id="KW-0472">Membrane</keyword>
<feature type="transmembrane region" description="Helical" evidence="8">
    <location>
        <begin position="168"/>
        <end position="190"/>
    </location>
</feature>
<dbReference type="PANTHER" id="PTHR30012:SF0">
    <property type="entry name" value="TYPE II SECRETION SYSTEM PROTEIN F-RELATED"/>
    <property type="match status" value="1"/>
</dbReference>
<dbReference type="InterPro" id="IPR018076">
    <property type="entry name" value="T2SS_GspF_dom"/>
</dbReference>
<feature type="transmembrane region" description="Helical" evidence="8">
    <location>
        <begin position="222"/>
        <end position="240"/>
    </location>
</feature>
<evidence type="ECO:0000313" key="10">
    <source>
        <dbReference type="EMBL" id="OGZ35508.1"/>
    </source>
</evidence>
<comment type="subcellular location">
    <subcellularLocation>
        <location evidence="1">Cell inner membrane</location>
        <topology evidence="1">Multi-pass membrane protein</topology>
    </subcellularLocation>
</comment>
<evidence type="ECO:0000256" key="7">
    <source>
        <dbReference type="ARBA" id="ARBA00023136"/>
    </source>
</evidence>
<dbReference type="InterPro" id="IPR042094">
    <property type="entry name" value="T2SS_GspF_sf"/>
</dbReference>
<protein>
    <recommendedName>
        <fullName evidence="9">Type II secretion system protein GspF domain-containing protein</fullName>
    </recommendedName>
</protein>
<accession>A0A1G2FD41</accession>
<keyword evidence="3" id="KW-1003">Cell membrane</keyword>
<sequence length="401" mass="44924">MKYKYLARTQKGETQIGSVEAASESAAIKTLQGYDLVVIRLKAVRKISFLPKRINIFERVNRKEVMLFCRQLSTLVGAEVPLVQSLKALGEQTENYHFQETLFEIASGVDGGMLFSQALAKHPRIFSLFFVNLIKSGEVSGRLQESLEYLANYLEKEYYLISKIRGAMIYPAFILAVFLIIGVLMMIMVVPQLTSFLEEFSSDLPWTTRALIWTSNSLKTKGWILGLALVILGFGFSYFIKTSFGRRVWDNLKLKLPILGKVFKETYLARFTESLSTLIKGGVPIIEALTICGEVAGNTVFKEMVFEARDKIRVGQSLSSVLEKFEQFPAMAVQMIKTGEKTGKLDFILENLAGFYSKEVDRTVANLSQLIEPILIVVLGIMVGILVASILMPIYNIASSI</sequence>
<dbReference type="GO" id="GO:0005886">
    <property type="term" value="C:plasma membrane"/>
    <property type="evidence" value="ECO:0007669"/>
    <property type="project" value="UniProtKB-SubCell"/>
</dbReference>
<evidence type="ECO:0000256" key="6">
    <source>
        <dbReference type="ARBA" id="ARBA00022989"/>
    </source>
</evidence>
<dbReference type="Pfam" id="PF00482">
    <property type="entry name" value="T2SSF"/>
    <property type="match status" value="2"/>
</dbReference>
<evidence type="ECO:0000256" key="3">
    <source>
        <dbReference type="ARBA" id="ARBA00022475"/>
    </source>
</evidence>
<keyword evidence="4" id="KW-0997">Cell inner membrane</keyword>